<evidence type="ECO:0000313" key="2">
    <source>
        <dbReference type="EMBL" id="CAA9263878.1"/>
    </source>
</evidence>
<feature type="transmembrane region" description="Helical" evidence="1">
    <location>
        <begin position="219"/>
        <end position="239"/>
    </location>
</feature>
<feature type="transmembrane region" description="Helical" evidence="1">
    <location>
        <begin position="72"/>
        <end position="89"/>
    </location>
</feature>
<name>A0A6J4IY02_9ACTN</name>
<sequence length="285" mass="29566">MGAMTLLIGLVFGGSIGAGLALIAIGTLGTEDRPAHRHPRRNLPDLGRLTLRVAACVAAGLVTFALTRWVAGMLIGAIVVALAPSLIGAKARRDAVIDRTEAVASWAEMLRDTMAASAGLQAAITASAAVAPAPIRDEVRRLATSIQREDLEVALRDFAAAVDDPAADIVVVALIVAATRQARNVGEVLQKAAAAARASASMRHSVEAGRARSYTSARIIVIVTIGMSGFIAVFNRSYLAPFDAAVGQLVLMVIGALLGLGLWSLSRMAKIDAGSRVLVHPGNVR</sequence>
<protein>
    <recommendedName>
        <fullName evidence="3">Type II secretion system protein GspF domain-containing protein</fullName>
    </recommendedName>
</protein>
<keyword evidence="1" id="KW-0812">Transmembrane</keyword>
<evidence type="ECO:0000256" key="1">
    <source>
        <dbReference type="SAM" id="Phobius"/>
    </source>
</evidence>
<accession>A0A6J4IY02</accession>
<proteinExistence type="predicted"/>
<dbReference type="PANTHER" id="PTHR35007:SF3">
    <property type="entry name" value="POSSIBLE CONSERVED ALANINE RICH MEMBRANE PROTEIN"/>
    <property type="match status" value="1"/>
</dbReference>
<dbReference type="AlphaFoldDB" id="A0A6J4IY02"/>
<reference evidence="2" key="1">
    <citation type="submission" date="2020-02" db="EMBL/GenBank/DDBJ databases">
        <authorList>
            <person name="Meier V. D."/>
        </authorList>
    </citation>
    <scope>NUCLEOTIDE SEQUENCE</scope>
    <source>
        <strain evidence="2">AVDCRST_MAG50</strain>
    </source>
</reference>
<dbReference type="PANTHER" id="PTHR35007">
    <property type="entry name" value="INTEGRAL MEMBRANE PROTEIN-RELATED"/>
    <property type="match status" value="1"/>
</dbReference>
<evidence type="ECO:0008006" key="3">
    <source>
        <dbReference type="Google" id="ProtNLM"/>
    </source>
</evidence>
<organism evidence="2">
    <name type="scientific">uncultured Acidimicrobiales bacterium</name>
    <dbReference type="NCBI Taxonomy" id="310071"/>
    <lineage>
        <taxon>Bacteria</taxon>
        <taxon>Bacillati</taxon>
        <taxon>Actinomycetota</taxon>
        <taxon>Acidimicrobiia</taxon>
        <taxon>Acidimicrobiales</taxon>
        <taxon>environmental samples</taxon>
    </lineage>
</organism>
<dbReference type="EMBL" id="CADCTF010000142">
    <property type="protein sequence ID" value="CAA9263878.1"/>
    <property type="molecule type" value="Genomic_DNA"/>
</dbReference>
<keyword evidence="1" id="KW-1133">Transmembrane helix</keyword>
<feature type="transmembrane region" description="Helical" evidence="1">
    <location>
        <begin position="245"/>
        <end position="266"/>
    </location>
</feature>
<feature type="transmembrane region" description="Helical" evidence="1">
    <location>
        <begin position="6"/>
        <end position="28"/>
    </location>
</feature>
<keyword evidence="1" id="KW-0472">Membrane</keyword>
<gene>
    <name evidence="2" type="ORF">AVDCRST_MAG50-3043</name>
</gene>